<evidence type="ECO:0000313" key="5">
    <source>
        <dbReference type="Proteomes" id="UP000006310"/>
    </source>
</evidence>
<dbReference type="PIRSF" id="PIRSF027158">
    <property type="entry name" value="Lys_MTase_YDR198C_prd"/>
    <property type="match status" value="1"/>
</dbReference>
<dbReference type="AlphaFoldDB" id="J7S2E6"/>
<dbReference type="InterPro" id="IPR050600">
    <property type="entry name" value="SETD3_SETD6_MTase"/>
</dbReference>
<name>J7S2E6_HUIN7</name>
<dbReference type="PANTHER" id="PTHR13271">
    <property type="entry name" value="UNCHARACTERIZED PUTATIVE METHYLTRANSFERASE"/>
    <property type="match status" value="1"/>
</dbReference>
<dbReference type="HOGENOM" id="CLU_041939_0_0_1"/>
<keyword evidence="2" id="KW-0808">Transferase</keyword>
<dbReference type="KEGG" id="kng:KNAG_0A04620"/>
<dbReference type="eggNOG" id="KOG1337">
    <property type="taxonomic scope" value="Eukaryota"/>
</dbReference>
<evidence type="ECO:0000256" key="3">
    <source>
        <dbReference type="ARBA" id="ARBA00022691"/>
    </source>
</evidence>
<dbReference type="STRING" id="1071383.J7S2E6"/>
<dbReference type="OMA" id="YWGDYTI"/>
<dbReference type="Proteomes" id="UP000006310">
    <property type="component" value="Chromosome 1"/>
</dbReference>
<evidence type="ECO:0000313" key="4">
    <source>
        <dbReference type="EMBL" id="CCK68134.1"/>
    </source>
</evidence>
<dbReference type="InterPro" id="IPR016852">
    <property type="entry name" value="SET_MeTrfase"/>
</dbReference>
<evidence type="ECO:0000256" key="2">
    <source>
        <dbReference type="ARBA" id="ARBA00022679"/>
    </source>
</evidence>
<proteinExistence type="predicted"/>
<dbReference type="GeneID" id="34523769"/>
<dbReference type="Gene3D" id="3.90.1410.10">
    <property type="entry name" value="set domain protein methyltransferase, domain 1"/>
    <property type="match status" value="1"/>
</dbReference>
<dbReference type="PANTHER" id="PTHR13271:SF47">
    <property type="entry name" value="ACTIN-HISTIDINE N-METHYLTRANSFERASE"/>
    <property type="match status" value="1"/>
</dbReference>
<evidence type="ECO:0008006" key="6">
    <source>
        <dbReference type="Google" id="ProtNLM"/>
    </source>
</evidence>
<dbReference type="RefSeq" id="XP_022462380.1">
    <property type="nucleotide sequence ID" value="XM_022608930.1"/>
</dbReference>
<keyword evidence="5" id="KW-1185">Reference proteome</keyword>
<reference evidence="5" key="2">
    <citation type="submission" date="2012-08" db="EMBL/GenBank/DDBJ databases">
        <title>Genome sequence of Kazachstania naganishii.</title>
        <authorList>
            <person name="Gordon J.L."/>
            <person name="Armisen D."/>
            <person name="Proux-Wera E."/>
            <person name="OhEigeartaigh S.S."/>
            <person name="Byrne K.P."/>
            <person name="Wolfe K.H."/>
        </authorList>
    </citation>
    <scope>NUCLEOTIDE SEQUENCE [LARGE SCALE GENOMIC DNA]</scope>
    <source>
        <strain evidence="5">ATCC MYA-139 / BCRC 22969 / CBS 8797 / CCRC 22969 / KCTC 17520 / NBRC 10181 / NCYC 3082</strain>
    </source>
</reference>
<protein>
    <recommendedName>
        <fullName evidence="6">SET domain-containing protein</fullName>
    </recommendedName>
</protein>
<dbReference type="SUPFAM" id="SSF82199">
    <property type="entry name" value="SET domain"/>
    <property type="match status" value="1"/>
</dbReference>
<organism evidence="4 5">
    <name type="scientific">Huiozyma naganishii (strain ATCC MYA-139 / BCRC 22969 / CBS 8797 / KCTC 17520 / NBRC 10181 / NCYC 3082 / Yp74L-3)</name>
    <name type="common">Yeast</name>
    <name type="synonym">Kazachstania naganishii</name>
    <dbReference type="NCBI Taxonomy" id="1071383"/>
    <lineage>
        <taxon>Eukaryota</taxon>
        <taxon>Fungi</taxon>
        <taxon>Dikarya</taxon>
        <taxon>Ascomycota</taxon>
        <taxon>Saccharomycotina</taxon>
        <taxon>Saccharomycetes</taxon>
        <taxon>Saccharomycetales</taxon>
        <taxon>Saccharomycetaceae</taxon>
        <taxon>Huiozyma</taxon>
    </lineage>
</organism>
<dbReference type="GO" id="GO:0032259">
    <property type="term" value="P:methylation"/>
    <property type="evidence" value="ECO:0007669"/>
    <property type="project" value="UniProtKB-KW"/>
</dbReference>
<keyword evidence="3" id="KW-0949">S-adenosyl-L-methionine</keyword>
<dbReference type="InterPro" id="IPR046341">
    <property type="entry name" value="SET_dom_sf"/>
</dbReference>
<gene>
    <name evidence="4" type="primary">KNAG0A04620</name>
    <name evidence="4" type="ordered locus">KNAG_0A04620</name>
</gene>
<reference evidence="4 5" key="1">
    <citation type="journal article" date="2011" name="Proc. Natl. Acad. Sci. U.S.A.">
        <title>Evolutionary erosion of yeast sex chromosomes by mating-type switching accidents.</title>
        <authorList>
            <person name="Gordon J.L."/>
            <person name="Armisen D."/>
            <person name="Proux-Wera E."/>
            <person name="Oheigeartaigh S.S."/>
            <person name="Byrne K.P."/>
            <person name="Wolfe K.H."/>
        </authorList>
    </citation>
    <scope>NUCLEOTIDE SEQUENCE [LARGE SCALE GENOMIC DNA]</scope>
    <source>
        <strain evidence="5">ATCC MYA-139 / BCRC 22969 / CBS 8797 / CCRC 22969 / KCTC 17520 / NBRC 10181 / NCYC 3082</strain>
    </source>
</reference>
<dbReference type="EMBL" id="HE978314">
    <property type="protein sequence ID" value="CCK68134.1"/>
    <property type="molecule type" value="Genomic_DNA"/>
</dbReference>
<accession>J7S2E6</accession>
<dbReference type="OrthoDB" id="341421at2759"/>
<sequence length="477" mass="55919">MEDKGSTKLVAWLQQSDTFQLSQNIRVIDTKEAGRAVFLQNGKLTENEVVVSVPTTHQLNFYTVLYHISLFNNNIVLDNVTCPIEDRPHLTSTNKNDPRFQAYSVWDTKQLLSLTSFQLLALYCLAEWVLLPQWSGNNDIFKSSWQPFFNVWPTADELSAVPAIWKLTKTNNDLIELLPGDSVKHMNRISNLVETDWDVLLPTINQWYAMFPDTMKMGKTNIFKRFLLIYFAINSRCLYCDIPLRKEFANEGEDVLLSNFTMVPYVDYLNHTDDIDQHCYPKIEKNVRRAQGIGQFMLKVGPHSYTKKGDELMLNYGPHSNDFLLSEYGFVMKKNRWNHLDVTDYIIEQVKDKPSFPKQKQFLEDHLYWGDYTLNNEEISFRTLVAVSLFVTEDERAVEQFIKGFLSENKFLPLIKDFMRDMLFSLLQHYHHQVKILLQIAKKSNGIKLRQWYIDNLLTIYRGYNVMIEEHLEDINS</sequence>
<dbReference type="GO" id="GO:0016279">
    <property type="term" value="F:protein-lysine N-methyltransferase activity"/>
    <property type="evidence" value="ECO:0007669"/>
    <property type="project" value="EnsemblFungi"/>
</dbReference>
<keyword evidence="1" id="KW-0489">Methyltransferase</keyword>
<evidence type="ECO:0000256" key="1">
    <source>
        <dbReference type="ARBA" id="ARBA00022603"/>
    </source>
</evidence>